<evidence type="ECO:0000313" key="2">
    <source>
        <dbReference type="EMBL" id="MDK2127037.1"/>
    </source>
</evidence>
<feature type="region of interest" description="Disordered" evidence="1">
    <location>
        <begin position="30"/>
        <end position="51"/>
    </location>
</feature>
<name>A0ABT7E3Y8_9NEIS</name>
<gene>
    <name evidence="2" type="ORF">PZA18_23640</name>
</gene>
<evidence type="ECO:0000313" key="3">
    <source>
        <dbReference type="Proteomes" id="UP001172778"/>
    </source>
</evidence>
<organism evidence="2 3">
    <name type="scientific">Parachitinimonas caeni</name>
    <dbReference type="NCBI Taxonomy" id="3031301"/>
    <lineage>
        <taxon>Bacteria</taxon>
        <taxon>Pseudomonadati</taxon>
        <taxon>Pseudomonadota</taxon>
        <taxon>Betaproteobacteria</taxon>
        <taxon>Neisseriales</taxon>
        <taxon>Chitinibacteraceae</taxon>
        <taxon>Parachitinimonas</taxon>
    </lineage>
</organism>
<dbReference type="Proteomes" id="UP001172778">
    <property type="component" value="Unassembled WGS sequence"/>
</dbReference>
<evidence type="ECO:0000256" key="1">
    <source>
        <dbReference type="SAM" id="MobiDB-lite"/>
    </source>
</evidence>
<sequence>TGHFSWSNTLPQAVGETIGDLIKADIEAGDANQSGQRKSGEQDNHHLMPNSPERYSRQQIADAMGLEDGDFALGDFDNYSLQPVANRPGSPQSQRFLKQMAEDYAATMNGLAALKKSRYHSFEERAQVAESIEGNYTALTAKRITDYGDLNPAEIDLINALQGEVANRVNPMRHLTTDPNREVNYRREFGGREIRGNTPAEDIAAAFASPWEGMKGAAKGAWGMGAGTVNFVADNYARGYFGIRYALGDESAIDALMAPGAEVIPMPRYSNSAQRGGSIMFNVAAAASPFAVRAGMNQLSRWGERFAVTAEYGAPQGAASEYGRSISIFGVRGGGESFNAEGVLHPYQYTGHVGYSFDSGKVIWGFGPSTGDAVEADIFTHLKSSGSYPGIITADQEAFRLIAENPLPARGSSAPQVVYEQKMFFSQEEFDVIRARHEQLVSRGPMDDIRYQWPPKSGNWPPNFYNCATFPSCLGIPIPETTGKLQFYMPALEAVGAPWKPIVPIQ</sequence>
<proteinExistence type="predicted"/>
<comment type="caution">
    <text evidence="2">The sequence shown here is derived from an EMBL/GenBank/DDBJ whole genome shotgun (WGS) entry which is preliminary data.</text>
</comment>
<protein>
    <submittedName>
        <fullName evidence="2">Uncharacterized protein</fullName>
    </submittedName>
</protein>
<dbReference type="EMBL" id="JARRAF010000097">
    <property type="protein sequence ID" value="MDK2127037.1"/>
    <property type="molecule type" value="Genomic_DNA"/>
</dbReference>
<dbReference type="RefSeq" id="WP_284103356.1">
    <property type="nucleotide sequence ID" value="NZ_JARRAF010000097.1"/>
</dbReference>
<feature type="non-terminal residue" evidence="2">
    <location>
        <position position="1"/>
    </location>
</feature>
<reference evidence="2" key="1">
    <citation type="submission" date="2023-03" db="EMBL/GenBank/DDBJ databases">
        <title>Chitinimonas shenzhenensis gen. nov., sp. nov., a novel member of family Burkholderiaceae isolated from activated sludge collected in Shen Zhen, China.</title>
        <authorList>
            <person name="Wang X."/>
        </authorList>
    </citation>
    <scope>NUCLEOTIDE SEQUENCE</scope>
    <source>
        <strain evidence="2">DQS-5</strain>
    </source>
</reference>
<accession>A0ABT7E3Y8</accession>
<keyword evidence="3" id="KW-1185">Reference proteome</keyword>